<dbReference type="RefSeq" id="WP_011906742.1">
    <property type="nucleotide sequence ID" value="NC_009427.1"/>
</dbReference>
<reference evidence="1 2" key="1">
    <citation type="submission" date="2007-04" db="EMBL/GenBank/DDBJ databases">
        <title>Complete sequence of plasmid pNL2 of Novosphingobium aromaticivorans DSM 12444.</title>
        <authorList>
            <consortium name="US DOE Joint Genome Institute"/>
            <person name="Copeland A."/>
            <person name="Lucas S."/>
            <person name="Lapidus A."/>
            <person name="Barry K."/>
            <person name="Detter J.C."/>
            <person name="Glavina del Rio T."/>
            <person name="Hammon N."/>
            <person name="Israni S."/>
            <person name="Dalin E."/>
            <person name="Tice H."/>
            <person name="Pitluck S."/>
            <person name="Chertkov O."/>
            <person name="Han C."/>
            <person name="Thomson S."/>
            <person name="Schmutz J."/>
            <person name="Larimer F."/>
            <person name="Land M."/>
            <person name="Kyrpides N."/>
            <person name="Ivanova N."/>
            <person name="Fredrickson J."/>
            <person name="Romine M.F."/>
            <person name="Richardson P."/>
        </authorList>
    </citation>
    <scope>NUCLEOTIDE SEQUENCE [LARGE SCALE GENOMIC DNA]</scope>
    <source>
        <strain evidence="2">ATCC 700278 / DSM 12444 / CCUG 56034 / CIP 105152 / NBRC 16084 / F199</strain>
        <plasmid evidence="1 2">pNL2</plasmid>
    </source>
</reference>
<dbReference type="EMBL" id="CP000677">
    <property type="protein sequence ID" value="ABP64355.1"/>
    <property type="molecule type" value="Genomic_DNA"/>
</dbReference>
<dbReference type="Proteomes" id="UP000009134">
    <property type="component" value="Plasmid pNL2"/>
</dbReference>
<evidence type="ECO:0008006" key="3">
    <source>
        <dbReference type="Google" id="ProtNLM"/>
    </source>
</evidence>
<accession>A4XEJ4</accession>
<organism evidence="1 2">
    <name type="scientific">Novosphingobium aromaticivorans (strain ATCC 700278 / DSM 12444 / CCUG 56034 / CIP 105152 / NBRC 16084 / F199)</name>
    <dbReference type="NCBI Taxonomy" id="279238"/>
    <lineage>
        <taxon>Bacteria</taxon>
        <taxon>Pseudomonadati</taxon>
        <taxon>Pseudomonadota</taxon>
        <taxon>Alphaproteobacteria</taxon>
        <taxon>Sphingomonadales</taxon>
        <taxon>Sphingomonadaceae</taxon>
        <taxon>Novosphingobium</taxon>
    </lineage>
</organism>
<dbReference type="AlphaFoldDB" id="A4XEJ4"/>
<keyword evidence="2" id="KW-1185">Reference proteome</keyword>
<evidence type="ECO:0000313" key="1">
    <source>
        <dbReference type="EMBL" id="ABP64355.1"/>
    </source>
</evidence>
<protein>
    <recommendedName>
        <fullName evidence="3">HTH marR-type domain-containing protein</fullName>
    </recommendedName>
</protein>
<proteinExistence type="predicted"/>
<evidence type="ECO:0000313" key="2">
    <source>
        <dbReference type="Proteomes" id="UP000009134"/>
    </source>
</evidence>
<sequence>MKEPAKAEVLSFIGATFRSAWSLDLLCLLRTEPRRAWTQAELVRALCASDLVVRQSLDELSAAGLVLTETEGAVRYGAAPGLELMVVAVEKQYRTAPATVRRAIVKGNSPTITAFADAFKLRSEE</sequence>
<dbReference type="eggNOG" id="ENOG50314KE">
    <property type="taxonomic scope" value="Bacteria"/>
</dbReference>
<dbReference type="HOGENOM" id="CLU_156541_1_0_5"/>
<geneLocation type="plasmid" evidence="1 2">
    <name>pNL2</name>
</geneLocation>
<dbReference type="SUPFAM" id="SSF46785">
    <property type="entry name" value="Winged helix' DNA-binding domain"/>
    <property type="match status" value="1"/>
</dbReference>
<keyword evidence="1" id="KW-0614">Plasmid</keyword>
<dbReference type="KEGG" id="nar:Saro_3495"/>
<dbReference type="InterPro" id="IPR036390">
    <property type="entry name" value="WH_DNA-bd_sf"/>
</dbReference>
<name>A4XEJ4_NOVAD</name>
<gene>
    <name evidence="1" type="ordered locus">Saro_3495</name>
</gene>